<comment type="caution">
    <text evidence="8">The sequence shown here is derived from an EMBL/GenBank/DDBJ whole genome shotgun (WGS) entry which is preliminary data.</text>
</comment>
<dbReference type="FunFam" id="3.40.50.300:FF:000016">
    <property type="entry name" value="Oligopeptide ABC transporter ATP-binding component"/>
    <property type="match status" value="1"/>
</dbReference>
<dbReference type="Proteomes" id="UP000278222">
    <property type="component" value="Unassembled WGS sequence"/>
</dbReference>
<dbReference type="InterPro" id="IPR003439">
    <property type="entry name" value="ABC_transporter-like_ATP-bd"/>
</dbReference>
<sequence>MMPPDDPAGPPVLRTAGLHRRYPLPRRTLFGPREAVHAVNGVDIVIPERDSLGIVGESGCGKSTLARLAMGLEAPSAGSVEIRGEDLAAVDAPTLKRLRRAFQMVFQDPYGSLNPRHTVGRIVAEPLDALERAGDRAQRVEEVLRAVGLRPADTGKYPHEFSGGQRQRIAIARALVTRPALIVLDEPVSALDVSVQAQVLNLLKDLQEQYGLAYMLISHDLGVVDYVCRQVAVMYLGRIVEEGPASLLFERPAHPYTQALRAAVPNAAAANRRRRRPRLQGGVPSQTHLPPGCAFADRCPIAEARCRVEVPLLREIAPGQRAACHLA</sequence>
<dbReference type="InterPro" id="IPR003593">
    <property type="entry name" value="AAA+_ATPase"/>
</dbReference>
<keyword evidence="9" id="KW-1185">Reference proteome</keyword>
<dbReference type="Gene3D" id="3.40.50.300">
    <property type="entry name" value="P-loop containing nucleotide triphosphate hydrolases"/>
    <property type="match status" value="1"/>
</dbReference>
<dbReference type="PROSITE" id="PS00211">
    <property type="entry name" value="ABC_TRANSPORTER_1"/>
    <property type="match status" value="1"/>
</dbReference>
<evidence type="ECO:0000256" key="1">
    <source>
        <dbReference type="ARBA" id="ARBA00004417"/>
    </source>
</evidence>
<feature type="domain" description="ABC transporter" evidence="7">
    <location>
        <begin position="13"/>
        <end position="261"/>
    </location>
</feature>
<evidence type="ECO:0000259" key="7">
    <source>
        <dbReference type="PROSITE" id="PS50893"/>
    </source>
</evidence>
<name>A0A3N1MAI6_9PROT</name>
<dbReference type="GO" id="GO:0005886">
    <property type="term" value="C:plasma membrane"/>
    <property type="evidence" value="ECO:0007669"/>
    <property type="project" value="UniProtKB-SubCell"/>
</dbReference>
<dbReference type="PROSITE" id="PS50893">
    <property type="entry name" value="ABC_TRANSPORTER_2"/>
    <property type="match status" value="1"/>
</dbReference>
<comment type="subcellular location">
    <subcellularLocation>
        <location evidence="1">Cell inner membrane</location>
        <topology evidence="1">Peripheral membrane protein</topology>
    </subcellularLocation>
</comment>
<keyword evidence="5 8" id="KW-0067">ATP-binding</keyword>
<dbReference type="NCBIfam" id="TIGR01727">
    <property type="entry name" value="oligo_HPY"/>
    <property type="match status" value="1"/>
</dbReference>
<keyword evidence="4" id="KW-0547">Nucleotide-binding</keyword>
<dbReference type="GO" id="GO:0005524">
    <property type="term" value="F:ATP binding"/>
    <property type="evidence" value="ECO:0007669"/>
    <property type="project" value="UniProtKB-KW"/>
</dbReference>
<dbReference type="PANTHER" id="PTHR43776">
    <property type="entry name" value="TRANSPORT ATP-BINDING PROTEIN"/>
    <property type="match status" value="1"/>
</dbReference>
<dbReference type="GO" id="GO:0015833">
    <property type="term" value="P:peptide transport"/>
    <property type="evidence" value="ECO:0007669"/>
    <property type="project" value="InterPro"/>
</dbReference>
<dbReference type="EMBL" id="RJKX01000013">
    <property type="protein sequence ID" value="ROQ00279.1"/>
    <property type="molecule type" value="Genomic_DNA"/>
</dbReference>
<dbReference type="InterPro" id="IPR013563">
    <property type="entry name" value="Oligopep_ABC_C"/>
</dbReference>
<dbReference type="AlphaFoldDB" id="A0A3N1MAI6"/>
<dbReference type="GO" id="GO:0016887">
    <property type="term" value="F:ATP hydrolysis activity"/>
    <property type="evidence" value="ECO:0007669"/>
    <property type="project" value="InterPro"/>
</dbReference>
<dbReference type="RefSeq" id="WP_123689575.1">
    <property type="nucleotide sequence ID" value="NZ_AP019700.1"/>
</dbReference>
<evidence type="ECO:0000256" key="4">
    <source>
        <dbReference type="ARBA" id="ARBA00022741"/>
    </source>
</evidence>
<keyword evidence="3" id="KW-0813">Transport</keyword>
<proteinExistence type="inferred from homology"/>
<dbReference type="OrthoDB" id="9767950at2"/>
<dbReference type="Pfam" id="PF00005">
    <property type="entry name" value="ABC_tran"/>
    <property type="match status" value="1"/>
</dbReference>
<dbReference type="InterPro" id="IPR027417">
    <property type="entry name" value="P-loop_NTPase"/>
</dbReference>
<accession>A0A3N1MAI6</accession>
<evidence type="ECO:0000256" key="5">
    <source>
        <dbReference type="ARBA" id="ARBA00022840"/>
    </source>
</evidence>
<protein>
    <submittedName>
        <fullName evidence="8">Peptide/nickel transport system ATP-binding protein</fullName>
    </submittedName>
</protein>
<evidence type="ECO:0000256" key="6">
    <source>
        <dbReference type="SAM" id="MobiDB-lite"/>
    </source>
</evidence>
<dbReference type="InterPro" id="IPR050319">
    <property type="entry name" value="ABC_transp_ATP-bind"/>
</dbReference>
<gene>
    <name evidence="8" type="ORF">EDC65_2075</name>
</gene>
<dbReference type="InterPro" id="IPR017871">
    <property type="entry name" value="ABC_transporter-like_CS"/>
</dbReference>
<evidence type="ECO:0000256" key="3">
    <source>
        <dbReference type="ARBA" id="ARBA00022448"/>
    </source>
</evidence>
<evidence type="ECO:0000313" key="9">
    <source>
        <dbReference type="Proteomes" id="UP000278222"/>
    </source>
</evidence>
<evidence type="ECO:0000256" key="2">
    <source>
        <dbReference type="ARBA" id="ARBA00005417"/>
    </source>
</evidence>
<reference evidence="8 9" key="1">
    <citation type="submission" date="2018-11" db="EMBL/GenBank/DDBJ databases">
        <title>Genomic Encyclopedia of Type Strains, Phase IV (KMG-IV): sequencing the most valuable type-strain genomes for metagenomic binning, comparative biology and taxonomic classification.</title>
        <authorList>
            <person name="Goeker M."/>
        </authorList>
    </citation>
    <scope>NUCLEOTIDE SEQUENCE [LARGE SCALE GENOMIC DNA]</scope>
    <source>
        <strain evidence="8 9">DSM 5900</strain>
    </source>
</reference>
<dbReference type="GO" id="GO:0055085">
    <property type="term" value="P:transmembrane transport"/>
    <property type="evidence" value="ECO:0007669"/>
    <property type="project" value="UniProtKB-ARBA"/>
</dbReference>
<comment type="similarity">
    <text evidence="2">Belongs to the ABC transporter superfamily.</text>
</comment>
<organism evidence="8 9">
    <name type="scientific">Stella humosa</name>
    <dbReference type="NCBI Taxonomy" id="94"/>
    <lineage>
        <taxon>Bacteria</taxon>
        <taxon>Pseudomonadati</taxon>
        <taxon>Pseudomonadota</taxon>
        <taxon>Alphaproteobacteria</taxon>
        <taxon>Rhodospirillales</taxon>
        <taxon>Stellaceae</taxon>
        <taxon>Stella</taxon>
    </lineage>
</organism>
<evidence type="ECO:0000313" key="8">
    <source>
        <dbReference type="EMBL" id="ROQ00279.1"/>
    </source>
</evidence>
<dbReference type="SMART" id="SM00382">
    <property type="entry name" value="AAA"/>
    <property type="match status" value="1"/>
</dbReference>
<dbReference type="SUPFAM" id="SSF52540">
    <property type="entry name" value="P-loop containing nucleoside triphosphate hydrolases"/>
    <property type="match status" value="1"/>
</dbReference>
<dbReference type="CDD" id="cd03257">
    <property type="entry name" value="ABC_NikE_OppD_transporters"/>
    <property type="match status" value="1"/>
</dbReference>
<feature type="region of interest" description="Disordered" evidence="6">
    <location>
        <begin position="267"/>
        <end position="286"/>
    </location>
</feature>
<dbReference type="Pfam" id="PF08352">
    <property type="entry name" value="oligo_HPY"/>
    <property type="match status" value="1"/>
</dbReference>
<dbReference type="PANTHER" id="PTHR43776:SF7">
    <property type="entry name" value="D,D-DIPEPTIDE TRANSPORT ATP-BINDING PROTEIN DDPF-RELATED"/>
    <property type="match status" value="1"/>
</dbReference>